<dbReference type="GO" id="GO:0005634">
    <property type="term" value="C:nucleus"/>
    <property type="evidence" value="ECO:0007669"/>
    <property type="project" value="TreeGrafter"/>
</dbReference>
<dbReference type="GO" id="GO:0005737">
    <property type="term" value="C:cytoplasm"/>
    <property type="evidence" value="ECO:0007669"/>
    <property type="project" value="TreeGrafter"/>
</dbReference>
<keyword evidence="1" id="KW-0346">Stress response</keyword>
<dbReference type="Proteomes" id="UP000050525">
    <property type="component" value="Unassembled WGS sequence"/>
</dbReference>
<gene>
    <name evidence="6" type="ORF">Y1Q_0018423</name>
</gene>
<dbReference type="KEGG" id="amj:106739721"/>
<proteinExistence type="inferred from homology"/>
<dbReference type="InterPro" id="IPR001436">
    <property type="entry name" value="Alpha-crystallin/sHSP_animal"/>
</dbReference>
<name>A0A151PC28_ALLMI</name>
<feature type="region of interest" description="Disordered" evidence="4">
    <location>
        <begin position="78"/>
        <end position="105"/>
    </location>
</feature>
<feature type="domain" description="SHSP" evidence="5">
    <location>
        <begin position="88"/>
        <end position="202"/>
    </location>
</feature>
<comment type="similarity">
    <text evidence="2 3">Belongs to the small heat shock protein (HSP20) family.</text>
</comment>
<dbReference type="GO" id="GO:0042026">
    <property type="term" value="P:protein refolding"/>
    <property type="evidence" value="ECO:0007669"/>
    <property type="project" value="TreeGrafter"/>
</dbReference>
<comment type="caution">
    <text evidence="6">The sequence shown here is derived from an EMBL/GenBank/DDBJ whole genome shotgun (WGS) entry which is preliminary data.</text>
</comment>
<evidence type="ECO:0000256" key="2">
    <source>
        <dbReference type="PROSITE-ProRule" id="PRU00285"/>
    </source>
</evidence>
<protein>
    <submittedName>
        <fullName evidence="6">Heat shock protein 30D-like</fullName>
    </submittedName>
</protein>
<evidence type="ECO:0000256" key="3">
    <source>
        <dbReference type="RuleBase" id="RU003616"/>
    </source>
</evidence>
<dbReference type="CDD" id="cd06526">
    <property type="entry name" value="metazoan_ACD"/>
    <property type="match status" value="1"/>
</dbReference>
<accession>A0A151PC28</accession>
<dbReference type="PANTHER" id="PTHR45640">
    <property type="entry name" value="HEAT SHOCK PROTEIN HSP-12.2-RELATED"/>
    <property type="match status" value="1"/>
</dbReference>
<dbReference type="Pfam" id="PF00011">
    <property type="entry name" value="HSP20"/>
    <property type="match status" value="1"/>
</dbReference>
<feature type="compositionally biased region" description="Basic and acidic residues" evidence="4">
    <location>
        <begin position="213"/>
        <end position="231"/>
    </location>
</feature>
<evidence type="ECO:0000256" key="1">
    <source>
        <dbReference type="ARBA" id="ARBA00023016"/>
    </source>
</evidence>
<dbReference type="PANTHER" id="PTHR45640:SF2">
    <property type="entry name" value="HEAT SHOCK PROTEIN BETA-11-RELATED"/>
    <property type="match status" value="1"/>
</dbReference>
<reference evidence="6 7" key="1">
    <citation type="journal article" date="2012" name="Genome Biol.">
        <title>Sequencing three crocodilian genomes to illuminate the evolution of archosaurs and amniotes.</title>
        <authorList>
            <person name="St John J.A."/>
            <person name="Braun E.L."/>
            <person name="Isberg S.R."/>
            <person name="Miles L.G."/>
            <person name="Chong A.Y."/>
            <person name="Gongora J."/>
            <person name="Dalzell P."/>
            <person name="Moran C."/>
            <person name="Bed'hom B."/>
            <person name="Abzhanov A."/>
            <person name="Burgess S.C."/>
            <person name="Cooksey A.M."/>
            <person name="Castoe T.A."/>
            <person name="Crawford N.G."/>
            <person name="Densmore L.D."/>
            <person name="Drew J.C."/>
            <person name="Edwards S.V."/>
            <person name="Faircloth B.C."/>
            <person name="Fujita M.K."/>
            <person name="Greenwold M.J."/>
            <person name="Hoffmann F.G."/>
            <person name="Howard J.M."/>
            <person name="Iguchi T."/>
            <person name="Janes D.E."/>
            <person name="Khan S.Y."/>
            <person name="Kohno S."/>
            <person name="de Koning A.J."/>
            <person name="Lance S.L."/>
            <person name="McCarthy F.M."/>
            <person name="McCormack J.E."/>
            <person name="Merchant M.E."/>
            <person name="Peterson D.G."/>
            <person name="Pollock D.D."/>
            <person name="Pourmand N."/>
            <person name="Raney B.J."/>
            <person name="Roessler K.A."/>
            <person name="Sanford J.R."/>
            <person name="Sawyer R.H."/>
            <person name="Schmidt C.J."/>
            <person name="Triplett E.W."/>
            <person name="Tuberville T.D."/>
            <person name="Venegas-Anaya M."/>
            <person name="Howard J.T."/>
            <person name="Jarvis E.D."/>
            <person name="Guillette L.J.Jr."/>
            <person name="Glenn T.C."/>
            <person name="Green R.E."/>
            <person name="Ray D.A."/>
        </authorList>
    </citation>
    <scope>NUCLEOTIDE SEQUENCE [LARGE SCALE GENOMIC DNA]</scope>
    <source>
        <strain evidence="6">KSC_2009_1</strain>
    </source>
</reference>
<evidence type="ECO:0000313" key="6">
    <source>
        <dbReference type="EMBL" id="KYO46666.1"/>
    </source>
</evidence>
<dbReference type="PRINTS" id="PR00299">
    <property type="entry name" value="ACRYSTALLIN"/>
</dbReference>
<dbReference type="OrthoDB" id="8946669at2759"/>
<dbReference type="AlphaFoldDB" id="A0A151PC28"/>
<dbReference type="GO" id="GO:0051082">
    <property type="term" value="F:unfolded protein binding"/>
    <property type="evidence" value="ECO:0007669"/>
    <property type="project" value="TreeGrafter"/>
</dbReference>
<dbReference type="InterPro" id="IPR008978">
    <property type="entry name" value="HSP20-like_chaperone"/>
</dbReference>
<dbReference type="SUPFAM" id="SSF49764">
    <property type="entry name" value="HSP20-like chaperones"/>
    <property type="match status" value="1"/>
</dbReference>
<sequence length="231" mass="25530">MARYSRRLVRLLPVRQWPSQGWWPMCVCSSKGMSSLLQPSPASIFEQMASDLQWQVEAMDRLSHAVFHAQPLLWLEPAGQGEPRRGGVAQAGATEPQPQPGGRQDKKFELHMDVAGFSSEELTVRQEGRKVTVTGRREKQSPGEDGDSFVEYWELRREMLLPAGLDMEAVTCSLCSDGQLRIEAPRLALQPAEGKAIPISVQAGEGATQGDTAAKEEKDLGREEERGSQES</sequence>
<dbReference type="Gene3D" id="2.60.40.790">
    <property type="match status" value="1"/>
</dbReference>
<evidence type="ECO:0000259" key="5">
    <source>
        <dbReference type="PROSITE" id="PS01031"/>
    </source>
</evidence>
<feature type="region of interest" description="Disordered" evidence="4">
    <location>
        <begin position="200"/>
        <end position="231"/>
    </location>
</feature>
<evidence type="ECO:0000313" key="7">
    <source>
        <dbReference type="Proteomes" id="UP000050525"/>
    </source>
</evidence>
<organism evidence="6 7">
    <name type="scientific">Alligator mississippiensis</name>
    <name type="common">American alligator</name>
    <dbReference type="NCBI Taxonomy" id="8496"/>
    <lineage>
        <taxon>Eukaryota</taxon>
        <taxon>Metazoa</taxon>
        <taxon>Chordata</taxon>
        <taxon>Craniata</taxon>
        <taxon>Vertebrata</taxon>
        <taxon>Euteleostomi</taxon>
        <taxon>Archelosauria</taxon>
        <taxon>Archosauria</taxon>
        <taxon>Crocodylia</taxon>
        <taxon>Alligatoridae</taxon>
        <taxon>Alligatorinae</taxon>
        <taxon>Alligator</taxon>
    </lineage>
</organism>
<dbReference type="PROSITE" id="PS01031">
    <property type="entry name" value="SHSP"/>
    <property type="match status" value="1"/>
</dbReference>
<dbReference type="EMBL" id="AKHW03000499">
    <property type="protein sequence ID" value="KYO46666.1"/>
    <property type="molecule type" value="Genomic_DNA"/>
</dbReference>
<evidence type="ECO:0000256" key="4">
    <source>
        <dbReference type="SAM" id="MobiDB-lite"/>
    </source>
</evidence>
<dbReference type="GO" id="GO:0009408">
    <property type="term" value="P:response to heat"/>
    <property type="evidence" value="ECO:0007669"/>
    <property type="project" value="TreeGrafter"/>
</dbReference>
<keyword evidence="7" id="KW-1185">Reference proteome</keyword>
<dbReference type="InterPro" id="IPR002068">
    <property type="entry name" value="A-crystallin/Hsp20_dom"/>
</dbReference>